<dbReference type="EMBL" id="BA000001">
    <property type="protein sequence ID" value="BAA31106.1"/>
    <property type="molecule type" value="Genomic_DNA"/>
</dbReference>
<dbReference type="KEGG" id="pho:PH1979"/>
<evidence type="ECO:0000313" key="2">
    <source>
        <dbReference type="EMBL" id="BAA31106.1"/>
    </source>
</evidence>
<dbReference type="AlphaFoldDB" id="O57725"/>
<gene>
    <name evidence="2" type="ordered locus">PH1979</name>
</gene>
<organism evidence="2 3">
    <name type="scientific">Pyrococcus horikoshii (strain ATCC 700860 / DSM 12428 / JCM 9974 / NBRC 100139 / OT-3)</name>
    <dbReference type="NCBI Taxonomy" id="70601"/>
    <lineage>
        <taxon>Archaea</taxon>
        <taxon>Methanobacteriati</taxon>
        <taxon>Methanobacteriota</taxon>
        <taxon>Thermococci</taxon>
        <taxon>Thermococcales</taxon>
        <taxon>Thermococcaceae</taxon>
        <taxon>Pyrococcus</taxon>
    </lineage>
</organism>
<feature type="transmembrane region" description="Helical" evidence="1">
    <location>
        <begin position="151"/>
        <end position="181"/>
    </location>
</feature>
<keyword evidence="3" id="KW-1185">Reference proteome</keyword>
<name>O57725_PYRHO</name>
<keyword evidence="1" id="KW-0472">Membrane</keyword>
<evidence type="ECO:0000313" key="3">
    <source>
        <dbReference type="Proteomes" id="UP000000752"/>
    </source>
</evidence>
<proteinExistence type="predicted"/>
<keyword evidence="1" id="KW-1133">Transmembrane helix</keyword>
<keyword evidence="1" id="KW-0812">Transmembrane</keyword>
<protein>
    <submittedName>
        <fullName evidence="2">Uncharacterized protein</fullName>
    </submittedName>
</protein>
<reference evidence="2 3" key="1">
    <citation type="journal article" date="1998" name="DNA Res.">
        <title>Complete sequence and gene organization of the genome of a hyper-thermophilic archaebacterium, Pyrococcus horikoshii OT3.</title>
        <authorList>
            <person name="Kawarabayasi Y."/>
            <person name="Sawada M."/>
            <person name="Horikawa H."/>
            <person name="Haikawa Y."/>
            <person name="Hino Y."/>
            <person name="Yamamoto S."/>
            <person name="Sekine M."/>
            <person name="Baba S."/>
            <person name="Kosugi H."/>
            <person name="Hosoyama A."/>
            <person name="Nagai Y."/>
            <person name="Sakai M."/>
            <person name="Ogura K."/>
            <person name="Otuka R."/>
            <person name="Nakazawa H."/>
            <person name="Takamiya M."/>
            <person name="Ohfuku Y."/>
            <person name="Funahashi T."/>
            <person name="Tanaka T."/>
            <person name="Kudoh Y."/>
            <person name="Yamazaki J."/>
            <person name="Kushida N."/>
            <person name="Oguchi A."/>
            <person name="Aoki K."/>
            <person name="Nakamura Y."/>
            <person name="Robb T.F."/>
            <person name="Horikoshi K."/>
            <person name="Masuchi Y."/>
            <person name="Shizuya H."/>
            <person name="Kikuchi H."/>
        </authorList>
    </citation>
    <scope>NUCLEOTIDE SEQUENCE [LARGE SCALE GENOMIC DNA]</scope>
    <source>
        <strain evidence="3">ATCC 700860 / DSM 12428 / JCM 9974 / NBRC 100139 / OT-3</strain>
    </source>
</reference>
<accession>O57725</accession>
<sequence>MDLISPSNLSILASNVLSILILPSSVSTMTPPIVSTVSPSSIETSPSSDFISSILEAIKPNVFSFDITLTFFSLSSLIASFSNALTDSKYSSSLMVSSLLLTSSRTLEIISSCMASRFLLTSSLAFAIILCFSSSACVFALLIIHSALASAFLLASSLIFSACCLASLSMYSIFLSASLFIS</sequence>
<feature type="transmembrane region" description="Helical" evidence="1">
    <location>
        <begin position="124"/>
        <end position="145"/>
    </location>
</feature>
<evidence type="ECO:0000256" key="1">
    <source>
        <dbReference type="SAM" id="Phobius"/>
    </source>
</evidence>
<dbReference type="PIR" id="C71214">
    <property type="entry name" value="C71214"/>
</dbReference>
<dbReference type="EnsemblBacteria" id="BAA31106">
    <property type="protein sequence ID" value="BAA31106"/>
    <property type="gene ID" value="BAA31106"/>
</dbReference>
<dbReference type="Proteomes" id="UP000000752">
    <property type="component" value="Chromosome"/>
</dbReference>